<keyword evidence="4" id="KW-0285">Flavoprotein</keyword>
<keyword evidence="5" id="KW-0274">FAD</keyword>
<evidence type="ECO:0000256" key="2">
    <source>
        <dbReference type="ARBA" id="ARBA00004749"/>
    </source>
</evidence>
<organism evidence="9 10">
    <name type="scientific">Kangiella marina</name>
    <dbReference type="NCBI Taxonomy" id="1079178"/>
    <lineage>
        <taxon>Bacteria</taxon>
        <taxon>Pseudomonadati</taxon>
        <taxon>Pseudomonadota</taxon>
        <taxon>Gammaproteobacteria</taxon>
        <taxon>Kangiellales</taxon>
        <taxon>Kangiellaceae</taxon>
        <taxon>Kangiella</taxon>
    </lineage>
</organism>
<gene>
    <name evidence="9" type="primary">ubiH</name>
    <name evidence="9" type="ORF">GCM10023151_10820</name>
</gene>
<proteinExistence type="inferred from homology"/>
<comment type="caution">
    <text evidence="9">The sequence shown here is derived from an EMBL/GenBank/DDBJ whole genome shotgun (WGS) entry which is preliminary data.</text>
</comment>
<dbReference type="InterPro" id="IPR010971">
    <property type="entry name" value="UbiH/COQ6"/>
</dbReference>
<protein>
    <submittedName>
        <fullName evidence="9">2-octaprenyl-6-methoxyphenyl hydroxylase</fullName>
    </submittedName>
</protein>
<evidence type="ECO:0000256" key="6">
    <source>
        <dbReference type="ARBA" id="ARBA00023002"/>
    </source>
</evidence>
<sequence>MTAKPKEKYPVVIVGGGMAGASLALALARQGIACAVFEAFAADTPSQPSFDDRTVALSAASLNILRHLGLNDNLLRAAEPIEQIHVSEQGHIGFSRLNAADFKVEQLGAVIENWQLGKILHQAIDQQELIDWFAPTKVVDLEQSSEQAELRIETADGDVGVKASLVILADGARSPLRESLHIDCEQRDFGTSAIVCNVATQQPHQGCAFERFTQHGPLALLPLTQNRMALVWSKPNEQIEPYLSLSESDFAKALESELGARLGSITKVGKCSAFPLVQLKAETLFRGRCVLIGNAAQSLHPIAGQGFNLGLRDVAYLSQCLGQVDDEDYGSYSTLRQYAEQRQTDREQALWVTESLARLFSNPWAPLALSRNVLLKGLDLAPFAKGVFAQQAMGFNFNNSELAANDE</sequence>
<accession>A0ABP8IIQ9</accession>
<dbReference type="PANTHER" id="PTHR43876:SF8">
    <property type="entry name" value="2-OCTAPRENYL-6-METHOXYPHENOL HYDROXYLASE"/>
    <property type="match status" value="1"/>
</dbReference>
<dbReference type="PANTHER" id="PTHR43876">
    <property type="entry name" value="UBIQUINONE BIOSYNTHESIS MONOOXYGENASE COQ6, MITOCHONDRIAL"/>
    <property type="match status" value="1"/>
</dbReference>
<dbReference type="Pfam" id="PF01494">
    <property type="entry name" value="FAD_binding_3"/>
    <property type="match status" value="1"/>
</dbReference>
<dbReference type="PRINTS" id="PR00420">
    <property type="entry name" value="RNGMNOXGNASE"/>
</dbReference>
<dbReference type="NCBIfam" id="NF004356">
    <property type="entry name" value="PRK05732.1"/>
    <property type="match status" value="1"/>
</dbReference>
<reference evidence="10" key="1">
    <citation type="journal article" date="2019" name="Int. J. Syst. Evol. Microbiol.">
        <title>The Global Catalogue of Microorganisms (GCM) 10K type strain sequencing project: providing services to taxonomists for standard genome sequencing and annotation.</title>
        <authorList>
            <consortium name="The Broad Institute Genomics Platform"/>
            <consortium name="The Broad Institute Genome Sequencing Center for Infectious Disease"/>
            <person name="Wu L."/>
            <person name="Ma J."/>
        </authorList>
    </citation>
    <scope>NUCLEOTIDE SEQUENCE [LARGE SCALE GENOMIC DNA]</scope>
    <source>
        <strain evidence="10">JCM 17728</strain>
    </source>
</reference>
<evidence type="ECO:0000256" key="1">
    <source>
        <dbReference type="ARBA" id="ARBA00001974"/>
    </source>
</evidence>
<comment type="cofactor">
    <cofactor evidence="1">
        <name>FAD</name>
        <dbReference type="ChEBI" id="CHEBI:57692"/>
    </cofactor>
</comment>
<evidence type="ECO:0000313" key="9">
    <source>
        <dbReference type="EMBL" id="GAA4359711.1"/>
    </source>
</evidence>
<keyword evidence="7" id="KW-0503">Monooxygenase</keyword>
<keyword evidence="6" id="KW-0560">Oxidoreductase</keyword>
<name>A0ABP8IIQ9_9GAMM</name>
<evidence type="ECO:0000256" key="7">
    <source>
        <dbReference type="ARBA" id="ARBA00023033"/>
    </source>
</evidence>
<dbReference type="SUPFAM" id="SSF51905">
    <property type="entry name" value="FAD/NAD(P)-binding domain"/>
    <property type="match status" value="1"/>
</dbReference>
<evidence type="ECO:0000256" key="3">
    <source>
        <dbReference type="ARBA" id="ARBA00005349"/>
    </source>
</evidence>
<evidence type="ECO:0000256" key="4">
    <source>
        <dbReference type="ARBA" id="ARBA00022630"/>
    </source>
</evidence>
<dbReference type="Proteomes" id="UP001501011">
    <property type="component" value="Unassembled WGS sequence"/>
</dbReference>
<dbReference type="RefSeq" id="WP_345292183.1">
    <property type="nucleotide sequence ID" value="NZ_BAABFV010000001.1"/>
</dbReference>
<feature type="domain" description="FAD-binding" evidence="8">
    <location>
        <begin position="9"/>
        <end position="345"/>
    </location>
</feature>
<dbReference type="PROSITE" id="PS01304">
    <property type="entry name" value="UBIH"/>
    <property type="match status" value="1"/>
</dbReference>
<dbReference type="InterPro" id="IPR051205">
    <property type="entry name" value="UbiH/COQ6_monooxygenase"/>
</dbReference>
<dbReference type="InterPro" id="IPR018168">
    <property type="entry name" value="Ubi_Hdrlase_CS"/>
</dbReference>
<evidence type="ECO:0000259" key="8">
    <source>
        <dbReference type="Pfam" id="PF01494"/>
    </source>
</evidence>
<dbReference type="NCBIfam" id="TIGR01988">
    <property type="entry name" value="Ubi-OHases"/>
    <property type="match status" value="1"/>
</dbReference>
<dbReference type="Gene3D" id="3.50.50.60">
    <property type="entry name" value="FAD/NAD(P)-binding domain"/>
    <property type="match status" value="2"/>
</dbReference>
<dbReference type="InterPro" id="IPR002938">
    <property type="entry name" value="FAD-bd"/>
</dbReference>
<comment type="similarity">
    <text evidence="3">Belongs to the UbiH/COQ6 family.</text>
</comment>
<dbReference type="InterPro" id="IPR036188">
    <property type="entry name" value="FAD/NAD-bd_sf"/>
</dbReference>
<dbReference type="InterPro" id="IPR011295">
    <property type="entry name" value="UbiH"/>
</dbReference>
<dbReference type="NCBIfam" id="TIGR01984">
    <property type="entry name" value="UbiH"/>
    <property type="match status" value="1"/>
</dbReference>
<keyword evidence="10" id="KW-1185">Reference proteome</keyword>
<dbReference type="EMBL" id="BAABFV010000001">
    <property type="protein sequence ID" value="GAA4359711.1"/>
    <property type="molecule type" value="Genomic_DNA"/>
</dbReference>
<comment type="pathway">
    <text evidence="2">Cofactor biosynthesis; ubiquinone biosynthesis.</text>
</comment>
<evidence type="ECO:0000256" key="5">
    <source>
        <dbReference type="ARBA" id="ARBA00022827"/>
    </source>
</evidence>
<evidence type="ECO:0000313" key="10">
    <source>
        <dbReference type="Proteomes" id="UP001501011"/>
    </source>
</evidence>